<evidence type="ECO:0000256" key="1">
    <source>
        <dbReference type="SAM" id="SignalP"/>
    </source>
</evidence>
<evidence type="ECO:0000313" key="2">
    <source>
        <dbReference type="EMBL" id="KAK2074895.1"/>
    </source>
</evidence>
<dbReference type="InterPro" id="IPR021054">
    <property type="entry name" value="Cell_wall_mannoprotein_1"/>
</dbReference>
<protein>
    <recommendedName>
        <fullName evidence="4">Cell wall galactomannoprotein</fullName>
    </recommendedName>
</protein>
<name>A0AAD9MHU1_9PEZI</name>
<feature type="chain" id="PRO_5041991536" description="Cell wall galactomannoprotein" evidence="1">
    <location>
        <begin position="17"/>
        <end position="192"/>
    </location>
</feature>
<keyword evidence="3" id="KW-1185">Reference proteome</keyword>
<sequence length="192" mass="20380">MKCFASLLVLAAGASAVIVPRDLATVIDIMTPILDGLHNYAHVLDSYNTTLDGKALEHGGAVMLRKIANATNLASQMPPLNLTEAYGFQTLSDELNAAGDVVIYDLGNMTARFEAGRECKYIVPHVINLAAKVDNLMKTVASKFPSSGQSKDAGTITHFEVGFAASNAALASCNDKSTQTTSHRCKHAVRAD</sequence>
<reference evidence="2" key="1">
    <citation type="journal article" date="2023" name="Mol. Plant Microbe Interact.">
        <title>Elucidating the Obligate Nature and Biological Capacity of an Invasive Fungal Corn Pathogen.</title>
        <authorList>
            <person name="MacCready J.S."/>
            <person name="Roggenkamp E.M."/>
            <person name="Gdanetz K."/>
            <person name="Chilvers M.I."/>
        </authorList>
    </citation>
    <scope>NUCLEOTIDE SEQUENCE</scope>
    <source>
        <strain evidence="2">PM02</strain>
    </source>
</reference>
<organism evidence="2 3">
    <name type="scientific">Phyllachora maydis</name>
    <dbReference type="NCBI Taxonomy" id="1825666"/>
    <lineage>
        <taxon>Eukaryota</taxon>
        <taxon>Fungi</taxon>
        <taxon>Dikarya</taxon>
        <taxon>Ascomycota</taxon>
        <taxon>Pezizomycotina</taxon>
        <taxon>Sordariomycetes</taxon>
        <taxon>Sordariomycetidae</taxon>
        <taxon>Phyllachorales</taxon>
        <taxon>Phyllachoraceae</taxon>
        <taxon>Phyllachora</taxon>
    </lineage>
</organism>
<feature type="signal peptide" evidence="1">
    <location>
        <begin position="1"/>
        <end position="16"/>
    </location>
</feature>
<dbReference type="Pfam" id="PF12296">
    <property type="entry name" value="HsbA"/>
    <property type="match status" value="1"/>
</dbReference>
<dbReference type="EMBL" id="JAQQPM010000008">
    <property type="protein sequence ID" value="KAK2074895.1"/>
    <property type="molecule type" value="Genomic_DNA"/>
</dbReference>
<gene>
    <name evidence="2" type="ORF">P8C59_009065</name>
</gene>
<evidence type="ECO:0000313" key="3">
    <source>
        <dbReference type="Proteomes" id="UP001217918"/>
    </source>
</evidence>
<dbReference type="AlphaFoldDB" id="A0AAD9MHU1"/>
<evidence type="ECO:0008006" key="4">
    <source>
        <dbReference type="Google" id="ProtNLM"/>
    </source>
</evidence>
<accession>A0AAD9MHU1</accession>
<keyword evidence="1" id="KW-0732">Signal</keyword>
<dbReference type="Proteomes" id="UP001217918">
    <property type="component" value="Unassembled WGS sequence"/>
</dbReference>
<proteinExistence type="predicted"/>
<comment type="caution">
    <text evidence="2">The sequence shown here is derived from an EMBL/GenBank/DDBJ whole genome shotgun (WGS) entry which is preliminary data.</text>
</comment>